<evidence type="ECO:0000313" key="3">
    <source>
        <dbReference type="Proteomes" id="UP001596289"/>
    </source>
</evidence>
<dbReference type="InterPro" id="IPR051531">
    <property type="entry name" value="N-acetyltransferase"/>
</dbReference>
<dbReference type="Pfam" id="PF13302">
    <property type="entry name" value="Acetyltransf_3"/>
    <property type="match status" value="1"/>
</dbReference>
<dbReference type="Gene3D" id="3.40.630.30">
    <property type="match status" value="1"/>
</dbReference>
<dbReference type="RefSeq" id="WP_125552664.1">
    <property type="nucleotide sequence ID" value="NZ_JBHSSL010000041.1"/>
</dbReference>
<dbReference type="EMBL" id="JBHSSL010000041">
    <property type="protein sequence ID" value="MFC6170330.1"/>
    <property type="molecule type" value="Genomic_DNA"/>
</dbReference>
<dbReference type="PROSITE" id="PS51186">
    <property type="entry name" value="GNAT"/>
    <property type="match status" value="1"/>
</dbReference>
<proteinExistence type="predicted"/>
<dbReference type="EC" id="2.3.-.-" evidence="2"/>
<sequence>MGILVRELLAQPIILAQRVKLRPVTLADTAALLAYASDPATAHYVFPVQHSVEDSKNTILDFFMAQPAGQYGIALQANDQLIGTLQLLNIDEANRKASLAYVLDPTYQHQGYMQESLQALLAVLFQQTSLQRLYALHEPENQASAKVMLAAGLQQEGVLHQTIFIRHQFVDGCLHAMTRDQYLNGVNDDE</sequence>
<reference evidence="3" key="1">
    <citation type="journal article" date="2019" name="Int. J. Syst. Evol. Microbiol.">
        <title>The Global Catalogue of Microorganisms (GCM) 10K type strain sequencing project: providing services to taxonomists for standard genome sequencing and annotation.</title>
        <authorList>
            <consortium name="The Broad Institute Genomics Platform"/>
            <consortium name="The Broad Institute Genome Sequencing Center for Infectious Disease"/>
            <person name="Wu L."/>
            <person name="Ma J."/>
        </authorList>
    </citation>
    <scope>NUCLEOTIDE SEQUENCE [LARGE SCALE GENOMIC DNA]</scope>
    <source>
        <strain evidence="3">CCM 8904</strain>
    </source>
</reference>
<gene>
    <name evidence="2" type="ORF">ACFQGP_07060</name>
</gene>
<dbReference type="InterPro" id="IPR000182">
    <property type="entry name" value="GNAT_dom"/>
</dbReference>
<keyword evidence="2" id="KW-0808">Transferase</keyword>
<organism evidence="2 3">
    <name type="scientific">Loigolactobacillus jiayinensis</name>
    <dbReference type="NCBI Taxonomy" id="2486016"/>
    <lineage>
        <taxon>Bacteria</taxon>
        <taxon>Bacillati</taxon>
        <taxon>Bacillota</taxon>
        <taxon>Bacilli</taxon>
        <taxon>Lactobacillales</taxon>
        <taxon>Lactobacillaceae</taxon>
        <taxon>Loigolactobacillus</taxon>
    </lineage>
</organism>
<evidence type="ECO:0000313" key="2">
    <source>
        <dbReference type="EMBL" id="MFC6170330.1"/>
    </source>
</evidence>
<feature type="domain" description="N-acetyltransferase" evidence="1">
    <location>
        <begin position="19"/>
        <end position="180"/>
    </location>
</feature>
<dbReference type="PANTHER" id="PTHR43792">
    <property type="entry name" value="GNAT FAMILY, PUTATIVE (AFU_ORTHOLOGUE AFUA_3G00765)-RELATED-RELATED"/>
    <property type="match status" value="1"/>
</dbReference>
<name>A0ABW1RGP7_9LACO</name>
<dbReference type="Proteomes" id="UP001596289">
    <property type="component" value="Unassembled WGS sequence"/>
</dbReference>
<dbReference type="SUPFAM" id="SSF55729">
    <property type="entry name" value="Acyl-CoA N-acyltransferases (Nat)"/>
    <property type="match status" value="1"/>
</dbReference>
<evidence type="ECO:0000259" key="1">
    <source>
        <dbReference type="PROSITE" id="PS51186"/>
    </source>
</evidence>
<dbReference type="InterPro" id="IPR016181">
    <property type="entry name" value="Acyl_CoA_acyltransferase"/>
</dbReference>
<accession>A0ABW1RGP7</accession>
<dbReference type="GO" id="GO:0016746">
    <property type="term" value="F:acyltransferase activity"/>
    <property type="evidence" value="ECO:0007669"/>
    <property type="project" value="UniProtKB-KW"/>
</dbReference>
<comment type="caution">
    <text evidence="2">The sequence shown here is derived from an EMBL/GenBank/DDBJ whole genome shotgun (WGS) entry which is preliminary data.</text>
</comment>
<keyword evidence="3" id="KW-1185">Reference proteome</keyword>
<keyword evidence="2" id="KW-0012">Acyltransferase</keyword>
<protein>
    <submittedName>
        <fullName evidence="2">GNAT family N-acetyltransferase</fullName>
        <ecNumber evidence="2">2.3.-.-</ecNumber>
    </submittedName>
</protein>